<feature type="domain" description="NACHT" evidence="2">
    <location>
        <begin position="387"/>
        <end position="512"/>
    </location>
</feature>
<comment type="caution">
    <text evidence="3">The sequence shown here is derived from an EMBL/GenBank/DDBJ whole genome shotgun (WGS) entry which is preliminary data.</text>
</comment>
<reference evidence="3 4" key="1">
    <citation type="journal article" date="2024" name="Front Chem Biol">
        <title>Unveiling the potential of Daldinia eschscholtzii MFLUCC 19-0629 through bioactivity and bioinformatics studies for enhanced sustainable agriculture production.</title>
        <authorList>
            <person name="Brooks S."/>
            <person name="Weaver J.A."/>
            <person name="Klomchit A."/>
            <person name="Alharthi S.A."/>
            <person name="Onlamun T."/>
            <person name="Nurani R."/>
            <person name="Vong T.K."/>
            <person name="Alberti F."/>
            <person name="Greco C."/>
        </authorList>
    </citation>
    <scope>NUCLEOTIDE SEQUENCE [LARGE SCALE GENOMIC DNA]</scope>
    <source>
        <strain evidence="3">MFLUCC 19-0629</strain>
    </source>
</reference>
<evidence type="ECO:0000313" key="4">
    <source>
        <dbReference type="Proteomes" id="UP001369815"/>
    </source>
</evidence>
<dbReference type="InterPro" id="IPR055496">
    <property type="entry name" value="DUF7068"/>
</dbReference>
<dbReference type="SUPFAM" id="SSF52540">
    <property type="entry name" value="P-loop containing nucleoside triphosphate hydrolases"/>
    <property type="match status" value="1"/>
</dbReference>
<organism evidence="3 4">
    <name type="scientific">Daldinia eschscholtzii</name>
    <dbReference type="NCBI Taxonomy" id="292717"/>
    <lineage>
        <taxon>Eukaryota</taxon>
        <taxon>Fungi</taxon>
        <taxon>Dikarya</taxon>
        <taxon>Ascomycota</taxon>
        <taxon>Pezizomycotina</taxon>
        <taxon>Sordariomycetes</taxon>
        <taxon>Xylariomycetidae</taxon>
        <taxon>Xylariales</taxon>
        <taxon>Hypoxylaceae</taxon>
        <taxon>Daldinia</taxon>
    </lineage>
</organism>
<feature type="compositionally biased region" description="Basic and acidic residues" evidence="1">
    <location>
        <begin position="1064"/>
        <end position="1073"/>
    </location>
</feature>
<evidence type="ECO:0000256" key="1">
    <source>
        <dbReference type="SAM" id="MobiDB-lite"/>
    </source>
</evidence>
<dbReference type="InterPro" id="IPR027417">
    <property type="entry name" value="P-loop_NTPase"/>
</dbReference>
<evidence type="ECO:0000259" key="2">
    <source>
        <dbReference type="PROSITE" id="PS50837"/>
    </source>
</evidence>
<proteinExistence type="predicted"/>
<dbReference type="Gene3D" id="3.40.50.1820">
    <property type="entry name" value="alpha/beta hydrolase"/>
    <property type="match status" value="1"/>
</dbReference>
<dbReference type="EMBL" id="JBANMG010000001">
    <property type="protein sequence ID" value="KAK6957350.1"/>
    <property type="molecule type" value="Genomic_DNA"/>
</dbReference>
<keyword evidence="4" id="KW-1185">Reference proteome</keyword>
<dbReference type="InterPro" id="IPR007111">
    <property type="entry name" value="NACHT_NTPase"/>
</dbReference>
<dbReference type="InterPro" id="IPR029058">
    <property type="entry name" value="AB_hydrolase_fold"/>
</dbReference>
<dbReference type="PROSITE" id="PS50837">
    <property type="entry name" value="NACHT"/>
    <property type="match status" value="1"/>
</dbReference>
<feature type="region of interest" description="Disordered" evidence="1">
    <location>
        <begin position="1037"/>
        <end position="1078"/>
    </location>
</feature>
<evidence type="ECO:0000313" key="3">
    <source>
        <dbReference type="EMBL" id="KAK6957350.1"/>
    </source>
</evidence>
<dbReference type="PANTHER" id="PTHR46844">
    <property type="entry name" value="SLR5058 PROTEIN"/>
    <property type="match status" value="1"/>
</dbReference>
<sequence length="1220" mass="141170">MISTVRETHRGVRICLVNTSLPENDTKPKLDLIAVHGLDTKSPDTWTWRSKESEEVNWLSHPDMLPSLVGTARIFTCDWPADLFQPSNLVQNKIDELARLLLTAIHDVRAEDPDRPLILIASCLGGIVLMKTLVMATSEYVHIQRAIRGILFFATPFRGTAFHDVATWAELVLKTQASIQGQQVSSLLEYLKVSNFNLGELVHDFTRLYKDSELCQVATFYEKRPSNRCWIRQGRPLVDKDSATLDIVPNPLPLDRHHRTMNKFFGPDDTQYILVASKIKEILHRIQEHKPLEKADAWIKKEHYTVERLKIERLSGDLLPMDQCYINLTIAKHSSYHSHRRILKSESSPFSLLARLKVEVPDKTMLVKLAKIFKPRRGKGGYRARARRILIRGQAGIGKTTLCKKIVHEFSHGMWNNIFDRVLWIPLRRLKCREPSSCDFEELFYREYFSGSPDGRFYARTLWHALRPSPGKTLFILDGFDEVSREWNRDESKYELLQALLDQPDIIITSRPHDTSINQLRDIDIELEAIGFHPDQVREYIRSSFVDPVGQESIAVESFLQRHRLIQDLVRIPIQLDALCYTWGTSGSSAPQTMTHVYKAIELGLWRKDISKLEKKYEGKPVTQAQMQHALESDVEELAHEEICFLEKLAFNAMLGDKVEFDAKYLDSIRKTTQKNRIFLSDNLRHLSFLRTSDTSLNPRDRNYHFIHLTYQEYFAARYFVRQWKSRGSLVDATTSQNVNPVDFLRRHKYAYYYDIVWRFVAGLFDSEGGEEAVRFLQVIEEEPRDLFGPSHQRLVMRCLSETMTKSPFRVNLDHTLSEWLLFETHYAVFPKLVCQIDFPDSALVIALQHSCACQSKSILTTLASRPYVSCSTIEAVLPVLEMIPHKSWKCAVCTVITKHRISLPSHLVRSIIGWLGDSNVRVRKLIEKALKVQTDLSDEVRNYIAEKLEKKSFQDGKSSKDLLMSSLKLAAKVLDKRSKMSVKATVETLRGSDEFVRFIFNNEPIQASSVGEIVWDEFGRIRDTTRTGLQQIEGHFSQSEESGYVGESGKNYSSDVSDESDSDSPRQPRERVISLNDEADAERSRHRLLRLFNEVLHGGERRKWAYSMLLHDSFRETLTWYVEDDTSYLYHPGKVSKTLIDDVAQLNKDMDEIQKRLWDEYGESECRRLGKCRRFRNCRHEDSWNNNDESQALTSWRYPPVQVRRGEEVTATEIWPLTS</sequence>
<dbReference type="PANTHER" id="PTHR46844:SF1">
    <property type="entry name" value="SLR5058 PROTEIN"/>
    <property type="match status" value="1"/>
</dbReference>
<dbReference type="Pfam" id="PF05729">
    <property type="entry name" value="NACHT"/>
    <property type="match status" value="1"/>
</dbReference>
<dbReference type="SUPFAM" id="SSF53474">
    <property type="entry name" value="alpha/beta-Hydrolases"/>
    <property type="match status" value="1"/>
</dbReference>
<gene>
    <name evidence="3" type="ORF">Daesc_000134</name>
</gene>
<protein>
    <recommendedName>
        <fullName evidence="2">NACHT domain-containing protein</fullName>
    </recommendedName>
</protein>
<dbReference type="Proteomes" id="UP001369815">
    <property type="component" value="Unassembled WGS sequence"/>
</dbReference>
<dbReference type="Pfam" id="PF23238">
    <property type="entry name" value="DUF7068"/>
    <property type="match status" value="1"/>
</dbReference>
<dbReference type="Gene3D" id="3.40.50.300">
    <property type="entry name" value="P-loop containing nucleotide triphosphate hydrolases"/>
    <property type="match status" value="1"/>
</dbReference>
<name>A0AAX6MXG1_9PEZI</name>
<accession>A0AAX6MXG1</accession>
<dbReference type="AlphaFoldDB" id="A0AAX6MXG1"/>